<dbReference type="UniPathway" id="UPA00051">
    <property type="reaction ID" value="UER00083"/>
</dbReference>
<evidence type="ECO:0000256" key="1">
    <source>
        <dbReference type="ARBA" id="ARBA00005137"/>
    </source>
</evidence>
<feature type="binding site" evidence="7 8">
    <location>
        <position position="297"/>
    </location>
    <ligand>
        <name>Zn(2+)</name>
        <dbReference type="ChEBI" id="CHEBI:29105"/>
    </ligand>
</feature>
<dbReference type="InterPro" id="IPR036589">
    <property type="entry name" value="HCY_dom_sf"/>
</dbReference>
<accession>A0A6P8GGB5</accession>
<dbReference type="PANTHER" id="PTHR46120:SF1">
    <property type="entry name" value="HCY-BINDING DOMAIN-CONTAINING PROTEIN"/>
    <property type="match status" value="1"/>
</dbReference>
<dbReference type="FunFam" id="3.20.20.330:FF:000003">
    <property type="entry name" value="Betaine--homocysteine S-methyltransferase 1"/>
    <property type="match status" value="1"/>
</dbReference>
<dbReference type="GO" id="GO:0008270">
    <property type="term" value="F:zinc ion binding"/>
    <property type="evidence" value="ECO:0007669"/>
    <property type="project" value="UniProtKB-UniRule"/>
</dbReference>
<dbReference type="Gene3D" id="3.20.20.330">
    <property type="entry name" value="Homocysteine-binding-like domain"/>
    <property type="match status" value="1"/>
</dbReference>
<comment type="subunit">
    <text evidence="6">Homotetramer.</text>
</comment>
<comment type="function">
    <text evidence="6">Involved in the regulation of homocysteine metabolism.</text>
</comment>
<evidence type="ECO:0000256" key="7">
    <source>
        <dbReference type="PIRSR" id="PIRSR037505-2"/>
    </source>
</evidence>
<comment type="pathway">
    <text evidence="1 6">Amino-acid biosynthesis; L-methionine biosynthesis via de novo pathway; L-methionine from L-homocysteine (BhmT route): step 1/1.</text>
</comment>
<evidence type="ECO:0000256" key="8">
    <source>
        <dbReference type="PROSITE-ProRule" id="PRU00333"/>
    </source>
</evidence>
<keyword evidence="2 6" id="KW-0489">Methyltransferase</keyword>
<evidence type="ECO:0000313" key="11">
    <source>
        <dbReference type="Proteomes" id="UP000515152"/>
    </source>
</evidence>
<dbReference type="Proteomes" id="UP000515152">
    <property type="component" value="Chromosome 12"/>
</dbReference>
<dbReference type="PIRSF" id="PIRSF037505">
    <property type="entry name" value="Betaine_HMT"/>
    <property type="match status" value="1"/>
</dbReference>
<evidence type="ECO:0000256" key="2">
    <source>
        <dbReference type="ARBA" id="ARBA00022603"/>
    </source>
</evidence>
<proteinExistence type="predicted"/>
<evidence type="ECO:0000256" key="6">
    <source>
        <dbReference type="PIRNR" id="PIRNR037505"/>
    </source>
</evidence>
<dbReference type="CTD" id="635"/>
<dbReference type="GO" id="GO:0032259">
    <property type="term" value="P:methylation"/>
    <property type="evidence" value="ECO:0007669"/>
    <property type="project" value="UniProtKB-KW"/>
</dbReference>
<keyword evidence="5 6" id="KW-0862">Zinc</keyword>
<dbReference type="PANTHER" id="PTHR46120">
    <property type="entry name" value="BETAINE--HOMOCYSTEINE S-METHYLTRANSFERASE 1"/>
    <property type="match status" value="1"/>
</dbReference>
<dbReference type="RefSeq" id="XP_031433975.1">
    <property type="nucleotide sequence ID" value="XM_031578115.2"/>
</dbReference>
<evidence type="ECO:0000256" key="5">
    <source>
        <dbReference type="ARBA" id="ARBA00022833"/>
    </source>
</evidence>
<dbReference type="KEGG" id="char:105902436"/>
<dbReference type="AlphaFoldDB" id="A0A6P8GGB5"/>
<keyword evidence="11" id="KW-1185">Reference proteome</keyword>
<dbReference type="OrthoDB" id="261426at2759"/>
<protein>
    <submittedName>
        <fullName evidence="12">Betaine--homocysteine S-methyltransferase 1</fullName>
    </submittedName>
</protein>
<reference evidence="12" key="1">
    <citation type="submission" date="2025-08" db="UniProtKB">
        <authorList>
            <consortium name="RefSeq"/>
        </authorList>
    </citation>
    <scope>IDENTIFICATION</scope>
</reference>
<dbReference type="InterPro" id="IPR051524">
    <property type="entry name" value="BHMT"/>
</dbReference>
<evidence type="ECO:0000313" key="12">
    <source>
        <dbReference type="RefSeq" id="XP_031433975.1"/>
    </source>
</evidence>
<evidence type="ECO:0000259" key="10">
    <source>
        <dbReference type="PROSITE" id="PS50970"/>
    </source>
</evidence>
<dbReference type="GeneID" id="105902436"/>
<dbReference type="GO" id="GO:0071267">
    <property type="term" value="P:L-methionine salvage"/>
    <property type="evidence" value="ECO:0007669"/>
    <property type="project" value="TreeGrafter"/>
</dbReference>
<dbReference type="InterPro" id="IPR003726">
    <property type="entry name" value="HCY_dom"/>
</dbReference>
<feature type="region of interest" description="Disordered" evidence="9">
    <location>
        <begin position="355"/>
        <end position="375"/>
    </location>
</feature>
<dbReference type="GO" id="GO:0047150">
    <property type="term" value="F:betaine-homocysteine S-methyltransferase activity"/>
    <property type="evidence" value="ECO:0007669"/>
    <property type="project" value="TreeGrafter"/>
</dbReference>
<sequence>MKMAPTGTKKGILERLGAGEVVIGDGGFVFALEKRGYVKAGPWTPEAAAEHPEAVRQLHREFLRAGSNVMQTFTFYASDDKLENRGNKLTFTGQQINEAACDLAREVADEGDALVAGGVSQTPTYLSGKSEDDVKAILKKQLEVFIKKDVDFLIAEYFEHVEEAEWAVQVLKATGKPVAANLCIGPEGDMHGVSPAECAVRLVKAGADIIGVNCHFDPMTCVKTVKMMKEGVEKAGLKSHYMVQPLAFHTPDCGCQGFIDLVEFPFALEPRILTRWDMQQYAREAYKVGIRYIGGCCGYEPYHIRAVAEELAPERGFLPAASEKHGLWASGLEMHTKPWVRARARRDYWENLKPASGRPKCPSLSTPDGWGVTQGHAELVQQKEATTQDQLKPLFEKAKH</sequence>
<name>A0A6P8GGB5_CLUHA</name>
<feature type="binding site" evidence="7 8">
    <location>
        <position position="214"/>
    </location>
    <ligand>
        <name>Zn(2+)</name>
        <dbReference type="ChEBI" id="CHEBI:29105"/>
    </ligand>
</feature>
<feature type="binding site" evidence="7 8">
    <location>
        <position position="296"/>
    </location>
    <ligand>
        <name>Zn(2+)</name>
        <dbReference type="ChEBI" id="CHEBI:29105"/>
    </ligand>
</feature>
<organism evidence="11 12">
    <name type="scientific">Clupea harengus</name>
    <name type="common">Atlantic herring</name>
    <dbReference type="NCBI Taxonomy" id="7950"/>
    <lineage>
        <taxon>Eukaryota</taxon>
        <taxon>Metazoa</taxon>
        <taxon>Chordata</taxon>
        <taxon>Craniata</taxon>
        <taxon>Vertebrata</taxon>
        <taxon>Euteleostomi</taxon>
        <taxon>Actinopterygii</taxon>
        <taxon>Neopterygii</taxon>
        <taxon>Teleostei</taxon>
        <taxon>Clupei</taxon>
        <taxon>Clupeiformes</taxon>
        <taxon>Clupeoidei</taxon>
        <taxon>Clupeidae</taxon>
        <taxon>Clupea</taxon>
    </lineage>
</organism>
<gene>
    <name evidence="12" type="primary">bhmt</name>
</gene>
<dbReference type="GO" id="GO:0005829">
    <property type="term" value="C:cytosol"/>
    <property type="evidence" value="ECO:0007669"/>
    <property type="project" value="TreeGrafter"/>
</dbReference>
<dbReference type="SUPFAM" id="SSF82282">
    <property type="entry name" value="Homocysteine S-methyltransferase"/>
    <property type="match status" value="1"/>
</dbReference>
<feature type="domain" description="Hcy-binding" evidence="10">
    <location>
        <begin position="10"/>
        <end position="311"/>
    </location>
</feature>
<dbReference type="Pfam" id="PF02574">
    <property type="entry name" value="S-methyl_trans"/>
    <property type="match status" value="1"/>
</dbReference>
<dbReference type="PROSITE" id="PS50970">
    <property type="entry name" value="HCY"/>
    <property type="match status" value="1"/>
</dbReference>
<evidence type="ECO:0000256" key="9">
    <source>
        <dbReference type="SAM" id="MobiDB-lite"/>
    </source>
</evidence>
<dbReference type="InterPro" id="IPR017226">
    <property type="entry name" value="BHMT-like"/>
</dbReference>
<comment type="cofactor">
    <cofactor evidence="6 7">
        <name>Zn(2+)</name>
        <dbReference type="ChEBI" id="CHEBI:29105"/>
    </cofactor>
    <text evidence="6 7">Binds 1 zinc ion per subunit.</text>
</comment>
<keyword evidence="3 6" id="KW-0808">Transferase</keyword>
<keyword evidence="4 6" id="KW-0479">Metal-binding</keyword>
<evidence type="ECO:0000256" key="3">
    <source>
        <dbReference type="ARBA" id="ARBA00022679"/>
    </source>
</evidence>
<evidence type="ECO:0000256" key="4">
    <source>
        <dbReference type="ARBA" id="ARBA00022723"/>
    </source>
</evidence>